<evidence type="ECO:0000313" key="3">
    <source>
        <dbReference type="Proteomes" id="UP000700596"/>
    </source>
</evidence>
<name>A0A9P9DPX8_9PLEO</name>
<feature type="compositionally biased region" description="Acidic residues" evidence="1">
    <location>
        <begin position="67"/>
        <end position="79"/>
    </location>
</feature>
<feature type="compositionally biased region" description="Low complexity" evidence="1">
    <location>
        <begin position="164"/>
        <end position="183"/>
    </location>
</feature>
<feature type="region of interest" description="Disordered" evidence="1">
    <location>
        <begin position="1"/>
        <end position="91"/>
    </location>
</feature>
<proteinExistence type="predicted"/>
<feature type="compositionally biased region" description="Gly residues" evidence="1">
    <location>
        <begin position="282"/>
        <end position="295"/>
    </location>
</feature>
<dbReference type="PANTHER" id="PTHR28096">
    <property type="entry name" value="PROTEIN FAF1"/>
    <property type="match status" value="1"/>
</dbReference>
<dbReference type="AlphaFoldDB" id="A0A9P9DPX8"/>
<dbReference type="GO" id="GO:0005730">
    <property type="term" value="C:nucleolus"/>
    <property type="evidence" value="ECO:0007669"/>
    <property type="project" value="TreeGrafter"/>
</dbReference>
<evidence type="ECO:0000256" key="1">
    <source>
        <dbReference type="SAM" id="MobiDB-lite"/>
    </source>
</evidence>
<feature type="compositionally biased region" description="Basic residues" evidence="1">
    <location>
        <begin position="296"/>
        <end position="309"/>
    </location>
</feature>
<feature type="compositionally biased region" description="Basic and acidic residues" evidence="1">
    <location>
        <begin position="134"/>
        <end position="148"/>
    </location>
</feature>
<evidence type="ECO:0000313" key="2">
    <source>
        <dbReference type="EMBL" id="KAH7122486.1"/>
    </source>
</evidence>
<dbReference type="PANTHER" id="PTHR28096:SF1">
    <property type="entry name" value="PROTEIN FAF1"/>
    <property type="match status" value="1"/>
</dbReference>
<feature type="region of interest" description="Disordered" evidence="1">
    <location>
        <begin position="276"/>
        <end position="309"/>
    </location>
</feature>
<sequence length="309" mass="33502">MATSLGKRKRISREQLEQPSRSPSPSSGSESEDSGKEDLQDAFRRAFEAKFKPLNLEPKKKEKVEVIVEDEDEPEDDSDWSGMSSDAKDEVEIFDYATTQVISERASKAEKRAFMSSKPPTLSTQNAPNPPPKRSKDPADLTETAHLKNDLALQRLLRDSHILSSTSTSTSGTSTPTISATGSARHKSTDLHLLSLGAKTSLQKQKNMPMSHRKGITAMATHRENVRRKDARDNGIVLEKEKRAKKFGGERERGIGGPDVGTFKGGMLKLSKKDVADITSGGHRGGIGGRGGRGGRGGKGRGGGKRGKR</sequence>
<dbReference type="Proteomes" id="UP000700596">
    <property type="component" value="Unassembled WGS sequence"/>
</dbReference>
<feature type="compositionally biased region" description="Polar residues" evidence="1">
    <location>
        <begin position="118"/>
        <end position="127"/>
    </location>
</feature>
<feature type="compositionally biased region" description="Low complexity" evidence="1">
    <location>
        <begin position="17"/>
        <end position="29"/>
    </location>
</feature>
<feature type="region of interest" description="Disordered" evidence="1">
    <location>
        <begin position="107"/>
        <end position="148"/>
    </location>
</feature>
<dbReference type="EMBL" id="JAGMWT010000009">
    <property type="protein sequence ID" value="KAH7122486.1"/>
    <property type="molecule type" value="Genomic_DNA"/>
</dbReference>
<dbReference type="OrthoDB" id="5556956at2759"/>
<feature type="compositionally biased region" description="Basic residues" evidence="1">
    <location>
        <begin position="1"/>
        <end position="11"/>
    </location>
</feature>
<comment type="caution">
    <text evidence="2">The sequence shown here is derived from an EMBL/GenBank/DDBJ whole genome shotgun (WGS) entry which is preliminary data.</text>
</comment>
<keyword evidence="3" id="KW-1185">Reference proteome</keyword>
<dbReference type="GO" id="GO:0000462">
    <property type="term" value="P:maturation of SSU-rRNA from tricistronic rRNA transcript (SSU-rRNA, 5.8S rRNA, LSU-rRNA)"/>
    <property type="evidence" value="ECO:0007669"/>
    <property type="project" value="TreeGrafter"/>
</dbReference>
<organism evidence="2 3">
    <name type="scientific">Dendryphion nanum</name>
    <dbReference type="NCBI Taxonomy" id="256645"/>
    <lineage>
        <taxon>Eukaryota</taxon>
        <taxon>Fungi</taxon>
        <taxon>Dikarya</taxon>
        <taxon>Ascomycota</taxon>
        <taxon>Pezizomycotina</taxon>
        <taxon>Dothideomycetes</taxon>
        <taxon>Pleosporomycetidae</taxon>
        <taxon>Pleosporales</taxon>
        <taxon>Torulaceae</taxon>
        <taxon>Dendryphion</taxon>
    </lineage>
</organism>
<reference evidence="2" key="1">
    <citation type="journal article" date="2021" name="Nat. Commun.">
        <title>Genetic determinants of endophytism in the Arabidopsis root mycobiome.</title>
        <authorList>
            <person name="Mesny F."/>
            <person name="Miyauchi S."/>
            <person name="Thiergart T."/>
            <person name="Pickel B."/>
            <person name="Atanasova L."/>
            <person name="Karlsson M."/>
            <person name="Huettel B."/>
            <person name="Barry K.W."/>
            <person name="Haridas S."/>
            <person name="Chen C."/>
            <person name="Bauer D."/>
            <person name="Andreopoulos W."/>
            <person name="Pangilinan J."/>
            <person name="LaButti K."/>
            <person name="Riley R."/>
            <person name="Lipzen A."/>
            <person name="Clum A."/>
            <person name="Drula E."/>
            <person name="Henrissat B."/>
            <person name="Kohler A."/>
            <person name="Grigoriev I.V."/>
            <person name="Martin F.M."/>
            <person name="Hacquard S."/>
        </authorList>
    </citation>
    <scope>NUCLEOTIDE SEQUENCE</scope>
    <source>
        <strain evidence="2">MPI-CAGE-CH-0243</strain>
    </source>
</reference>
<accession>A0A9P9DPX8</accession>
<dbReference type="InterPro" id="IPR053030">
    <property type="entry name" value="Ribosomal_biogenesis_FAF1-like"/>
</dbReference>
<feature type="compositionally biased region" description="Basic and acidic residues" evidence="1">
    <location>
        <begin position="33"/>
        <end position="66"/>
    </location>
</feature>
<protein>
    <submittedName>
        <fullName evidence="2">Uncharacterized protein</fullName>
    </submittedName>
</protein>
<gene>
    <name evidence="2" type="ORF">B0J11DRAFT_340450</name>
</gene>
<feature type="region of interest" description="Disordered" evidence="1">
    <location>
        <begin position="164"/>
        <end position="189"/>
    </location>
</feature>